<keyword evidence="9 17" id="KW-1133">Transmembrane helix</keyword>
<dbReference type="CDD" id="cd12148">
    <property type="entry name" value="fungal_TF_MHR"/>
    <property type="match status" value="1"/>
</dbReference>
<accession>A0A4Q4SSZ7</accession>
<keyword evidence="4" id="KW-0285">Flavoprotein</keyword>
<dbReference type="InterPro" id="IPR013785">
    <property type="entry name" value="Aldolase_TIM"/>
</dbReference>
<dbReference type="GO" id="GO:0017150">
    <property type="term" value="F:tRNA dihydrouridine synthase activity"/>
    <property type="evidence" value="ECO:0007669"/>
    <property type="project" value="InterPro"/>
</dbReference>
<dbReference type="Pfam" id="PF07690">
    <property type="entry name" value="MFS_1"/>
    <property type="match status" value="1"/>
</dbReference>
<dbReference type="Pfam" id="PF01207">
    <property type="entry name" value="Dus"/>
    <property type="match status" value="1"/>
</dbReference>
<dbReference type="SMART" id="SM00906">
    <property type="entry name" value="Fungal_trans"/>
    <property type="match status" value="1"/>
</dbReference>
<dbReference type="GO" id="GO:0008270">
    <property type="term" value="F:zinc ion binding"/>
    <property type="evidence" value="ECO:0007669"/>
    <property type="project" value="InterPro"/>
</dbReference>
<evidence type="ECO:0000256" key="6">
    <source>
        <dbReference type="ARBA" id="ARBA00022664"/>
    </source>
</evidence>
<dbReference type="GO" id="GO:0006351">
    <property type="term" value="P:DNA-templated transcription"/>
    <property type="evidence" value="ECO:0007669"/>
    <property type="project" value="InterPro"/>
</dbReference>
<feature type="transmembrane region" description="Helical" evidence="17">
    <location>
        <begin position="882"/>
        <end position="901"/>
    </location>
</feature>
<evidence type="ECO:0000256" key="3">
    <source>
        <dbReference type="ARBA" id="ARBA00022448"/>
    </source>
</evidence>
<feature type="transmembrane region" description="Helical" evidence="17">
    <location>
        <begin position="790"/>
        <end position="808"/>
    </location>
</feature>
<feature type="region of interest" description="Disordered" evidence="16">
    <location>
        <begin position="1440"/>
        <end position="1477"/>
    </location>
</feature>
<feature type="domain" description="Xylanolytic transcriptional activator regulatory" evidence="18">
    <location>
        <begin position="323"/>
        <end position="397"/>
    </location>
</feature>
<keyword evidence="12" id="KW-0539">Nucleus</keyword>
<feature type="compositionally biased region" description="Low complexity" evidence="16">
    <location>
        <begin position="1450"/>
        <end position="1463"/>
    </location>
</feature>
<dbReference type="InterPro" id="IPR035587">
    <property type="entry name" value="DUS-like_FMN-bd"/>
</dbReference>
<feature type="transmembrane region" description="Helical" evidence="17">
    <location>
        <begin position="913"/>
        <end position="932"/>
    </location>
</feature>
<dbReference type="PANTHER" id="PTHR43791:SF55">
    <property type="entry name" value="TRANSPORTER, PUTATIVE (AFU_ORTHOLOGUE AFUA_6G01820)-RELATED"/>
    <property type="match status" value="1"/>
</dbReference>
<dbReference type="Pfam" id="PF04082">
    <property type="entry name" value="Fungal_trans"/>
    <property type="match status" value="1"/>
</dbReference>
<evidence type="ECO:0000256" key="14">
    <source>
        <dbReference type="ARBA" id="ARBA00048342"/>
    </source>
</evidence>
<keyword evidence="8" id="KW-0819">tRNA processing</keyword>
<dbReference type="OrthoDB" id="4934715at2759"/>
<comment type="subcellular location">
    <subcellularLocation>
        <location evidence="2">Membrane</location>
        <topology evidence="2">Multi-pass membrane protein</topology>
    </subcellularLocation>
</comment>
<dbReference type="GO" id="GO:0006397">
    <property type="term" value="P:mRNA processing"/>
    <property type="evidence" value="ECO:0007669"/>
    <property type="project" value="UniProtKB-KW"/>
</dbReference>
<dbReference type="InterPro" id="IPR011701">
    <property type="entry name" value="MFS"/>
</dbReference>
<keyword evidence="3" id="KW-0813">Transport</keyword>
<comment type="catalytic activity">
    <reaction evidence="15">
        <text>a 5,6-dihydrouridine in mRNA + NADP(+) = a uridine in mRNA + NADPH + H(+)</text>
        <dbReference type="Rhea" id="RHEA:69855"/>
        <dbReference type="Rhea" id="RHEA-COMP:14658"/>
        <dbReference type="Rhea" id="RHEA-COMP:17789"/>
        <dbReference type="ChEBI" id="CHEBI:15378"/>
        <dbReference type="ChEBI" id="CHEBI:57783"/>
        <dbReference type="ChEBI" id="CHEBI:58349"/>
        <dbReference type="ChEBI" id="CHEBI:65315"/>
        <dbReference type="ChEBI" id="CHEBI:74443"/>
    </reaction>
    <physiologicalReaction direction="right-to-left" evidence="15">
        <dbReference type="Rhea" id="RHEA:69857"/>
    </physiologicalReaction>
</comment>
<dbReference type="Proteomes" id="UP000293360">
    <property type="component" value="Unassembled WGS sequence"/>
</dbReference>
<keyword evidence="11 17" id="KW-0472">Membrane</keyword>
<dbReference type="Gene3D" id="1.20.1250.20">
    <property type="entry name" value="MFS general substrate transporter like domains"/>
    <property type="match status" value="2"/>
</dbReference>
<feature type="transmembrane region" description="Helical" evidence="17">
    <location>
        <begin position="1075"/>
        <end position="1095"/>
    </location>
</feature>
<dbReference type="GO" id="GO:0003677">
    <property type="term" value="F:DNA binding"/>
    <property type="evidence" value="ECO:0007669"/>
    <property type="project" value="InterPro"/>
</dbReference>
<feature type="region of interest" description="Disordered" evidence="16">
    <location>
        <begin position="1"/>
        <end position="70"/>
    </location>
</feature>
<keyword evidence="10" id="KW-0560">Oxidoreductase</keyword>
<evidence type="ECO:0000256" key="13">
    <source>
        <dbReference type="ARBA" id="ARBA00045934"/>
    </source>
</evidence>
<comment type="caution">
    <text evidence="19">The sequence shown here is derived from an EMBL/GenBank/DDBJ whole genome shotgun (WGS) entry which is preliminary data.</text>
</comment>
<proteinExistence type="predicted"/>
<keyword evidence="20" id="KW-1185">Reference proteome</keyword>
<name>A0A4Q4SSZ7_9PEZI</name>
<evidence type="ECO:0000256" key="8">
    <source>
        <dbReference type="ARBA" id="ARBA00022694"/>
    </source>
</evidence>
<protein>
    <recommendedName>
        <fullName evidence="18">Xylanolytic transcriptional activator regulatory domain-containing protein</fullName>
    </recommendedName>
</protein>
<organism evidence="19 20">
    <name type="scientific">Monosporascus ibericus</name>
    <dbReference type="NCBI Taxonomy" id="155417"/>
    <lineage>
        <taxon>Eukaryota</taxon>
        <taxon>Fungi</taxon>
        <taxon>Dikarya</taxon>
        <taxon>Ascomycota</taxon>
        <taxon>Pezizomycotina</taxon>
        <taxon>Sordariomycetes</taxon>
        <taxon>Xylariomycetidae</taxon>
        <taxon>Xylariales</taxon>
        <taxon>Xylariales incertae sedis</taxon>
        <taxon>Monosporascus</taxon>
    </lineage>
</organism>
<evidence type="ECO:0000256" key="5">
    <source>
        <dbReference type="ARBA" id="ARBA00022643"/>
    </source>
</evidence>
<feature type="transmembrane region" description="Helical" evidence="17">
    <location>
        <begin position="820"/>
        <end position="838"/>
    </location>
</feature>
<evidence type="ECO:0000313" key="19">
    <source>
        <dbReference type="EMBL" id="RYO75806.1"/>
    </source>
</evidence>
<evidence type="ECO:0000256" key="7">
    <source>
        <dbReference type="ARBA" id="ARBA00022692"/>
    </source>
</evidence>
<evidence type="ECO:0000256" key="9">
    <source>
        <dbReference type="ARBA" id="ARBA00022989"/>
    </source>
</evidence>
<evidence type="ECO:0000256" key="1">
    <source>
        <dbReference type="ARBA" id="ARBA00001917"/>
    </source>
</evidence>
<dbReference type="InterPro" id="IPR007219">
    <property type="entry name" value="XnlR_reg_dom"/>
</dbReference>
<sequence>MSNADVAYSAHTPAQEPMPSDSPSGRPRPPPPKRRDKPQLSCNACRRRNRGSGSSCTYTTATGRPHGATHVQDRINELESLVVSLMRQQNPATSCLPSSEYSLQAIPGEVHVSETSVPKGNTELPGQITPKTQPGISPPPSDCGSIKVRESGVSYVSSAHWAAVLDSIAELRQHFAEEDEAYARIPDPIQSQASLARPQLFYSSSTHISHAEILHTIPPRPVVDRLVSRYFNVVDLATGIVHSGKFLREDTTLVPHSTSTTSGIPGQPTQDPERQAMVDTFRKNIAQCLVLGHYAKGGPHVLETLILYLLIEILLSKGVETGIWVLAGNIAQIAIHMGYHRDAKHFPDISPFAGEMRRRVWTTIAQINYSSSLQMGLPTVVKESQVDTAEPRNLYDADFDENTAGLPPSRPESEVTPILYVLSKHRLLSVSVKVADMAIEPRSHSYSEVLDLDKQIDKARDALPLSMRWKSLASSLDVPSQVLMKRIWLEVSLQRLKVDLHRKFMSPSRLQQEHAYSRSACLAAAMRILEFQHLVDEEARVDGRLNENPWRVSTSLLHEFLLATSILCFYLQSRSAGPQEQSVEPGDAGDISVDRIKRLLRASQVIWARSSAASRAARKAVAALRYVLGDSGVSSGSSSGFEVLDSGVSSSAPTRHFPGEGLFSISENYNLFAFDFAGFTVKGVLFSAGLAMHLEAAEHPAPVGPETDRGEKDVAMEMVGRESHAIDPVVAARAVRKIDWFLIPAMMVGYGLVYYDKAILGSAVLFGMTSDLELSVPDPNNPGAVDTSRLSWATSLFYFGMLAGLYPMSFALQRLDLGRVLGGVVCVWAATCAATAGVTSHGGLYAQRFFLGFVESIIPTGFMCIVSGFYTQAEQSLRQSWWFSSTGLWTILGGALNYGFAQITGGGLRRWQYIYLLAGALTFLFGLSCFAAPSSPVSAWFLTKEERFAAVERLRYGQTGVRCTKFKWAQLREAVLDVKIWLIALMMASAYTMNGAVSGFGPLIVSTFGWSTLDSIMFQFPLGGLCFIVILLTGWLGSRIPNIRILMLIICCLPVIAGCAIIWKSEWTFHAAAPVIGYTITGTFGGVVSLIITIGMSNVAGHTKKSFTSATIFVAYCVGNITGPLLVRSQSKDYHYPELWLGLIICYCITVLSSIALFIVLQKENKRREDTVVEDETESPLKLFDLAKSQKRYLYACAPMVRYSKLAFRQTVHEYGTDLCWTPMILAKEFNRNATARDSDLTVSTASAATKRQQPPTIAQFGASDPLELSRAASLAAPFVNGVDLNCGCPQSWACAASLGAALMGRRELVRDMVVATRRRLADDGWAVGMTAGDVGSPRGRSVSIKIRVHSDLRRTVDFISTVLGDGWDGGDGDAVPGGGGRRNIDWITVHPRTRYTPSSTPINLDALTLLTETFGKRVPILVSGDVFTLANLPYTSHLLEPQPTLTTDTSPKSSTVPSRPSSPSSPDPSPTANSSAKLHLPHLAGLMSARALLANPALFAGHSRCPWEAVDAFLRNAARAPLPLKLGVHHLTEMCGPGLGPDKGALLSKRERVRLVECGNWVDVLDFLDEVRRESGDEGGVRREG</sequence>
<comment type="cofactor">
    <cofactor evidence="1">
        <name>FMN</name>
        <dbReference type="ChEBI" id="CHEBI:58210"/>
    </cofactor>
</comment>
<evidence type="ECO:0000256" key="16">
    <source>
        <dbReference type="SAM" id="MobiDB-lite"/>
    </source>
</evidence>
<comment type="catalytic activity">
    <reaction evidence="14">
        <text>a 5,6-dihydrouridine in mRNA + NAD(+) = a uridine in mRNA + NADH + H(+)</text>
        <dbReference type="Rhea" id="RHEA:69851"/>
        <dbReference type="Rhea" id="RHEA-COMP:14658"/>
        <dbReference type="Rhea" id="RHEA-COMP:17789"/>
        <dbReference type="ChEBI" id="CHEBI:15378"/>
        <dbReference type="ChEBI" id="CHEBI:57540"/>
        <dbReference type="ChEBI" id="CHEBI:57945"/>
        <dbReference type="ChEBI" id="CHEBI:65315"/>
        <dbReference type="ChEBI" id="CHEBI:74443"/>
    </reaction>
    <physiologicalReaction direction="right-to-left" evidence="14">
        <dbReference type="Rhea" id="RHEA:69853"/>
    </physiologicalReaction>
</comment>
<feature type="region of interest" description="Disordered" evidence="16">
    <location>
        <begin position="116"/>
        <end position="141"/>
    </location>
</feature>
<gene>
    <name evidence="19" type="ORF">DL764_010311</name>
</gene>
<dbReference type="EMBL" id="QJNU01001543">
    <property type="protein sequence ID" value="RYO75806.1"/>
    <property type="molecule type" value="Genomic_DNA"/>
</dbReference>
<evidence type="ECO:0000256" key="17">
    <source>
        <dbReference type="SAM" id="Phobius"/>
    </source>
</evidence>
<evidence type="ECO:0000256" key="2">
    <source>
        <dbReference type="ARBA" id="ARBA00004141"/>
    </source>
</evidence>
<dbReference type="SUPFAM" id="SSF103473">
    <property type="entry name" value="MFS general substrate transporter"/>
    <property type="match status" value="1"/>
</dbReference>
<dbReference type="Gene3D" id="3.20.20.70">
    <property type="entry name" value="Aldolase class I"/>
    <property type="match status" value="1"/>
</dbReference>
<dbReference type="PANTHER" id="PTHR43791">
    <property type="entry name" value="PERMEASE-RELATED"/>
    <property type="match status" value="1"/>
</dbReference>
<dbReference type="GO" id="GO:0016020">
    <property type="term" value="C:membrane"/>
    <property type="evidence" value="ECO:0007669"/>
    <property type="project" value="UniProtKB-SubCell"/>
</dbReference>
<reference evidence="19 20" key="1">
    <citation type="submission" date="2018-06" db="EMBL/GenBank/DDBJ databases">
        <title>Complete Genomes of Monosporascus.</title>
        <authorList>
            <person name="Robinson A.J."/>
            <person name="Natvig D.O."/>
        </authorList>
    </citation>
    <scope>NUCLEOTIDE SEQUENCE [LARGE SCALE GENOMIC DNA]</scope>
    <source>
        <strain evidence="19 20">CBS 110550</strain>
    </source>
</reference>
<dbReference type="CDD" id="cd02801">
    <property type="entry name" value="DUS_like_FMN"/>
    <property type="match status" value="1"/>
</dbReference>
<feature type="transmembrane region" description="Helical" evidence="17">
    <location>
        <begin position="1043"/>
        <end position="1063"/>
    </location>
</feature>
<evidence type="ECO:0000256" key="11">
    <source>
        <dbReference type="ARBA" id="ARBA00023136"/>
    </source>
</evidence>
<feature type="transmembrane region" description="Helical" evidence="17">
    <location>
        <begin position="1139"/>
        <end position="1161"/>
    </location>
</feature>
<keyword evidence="6" id="KW-0507">mRNA processing</keyword>
<evidence type="ECO:0000256" key="4">
    <source>
        <dbReference type="ARBA" id="ARBA00022630"/>
    </source>
</evidence>
<feature type="transmembrane region" description="Helical" evidence="17">
    <location>
        <begin position="850"/>
        <end position="870"/>
    </location>
</feature>
<dbReference type="GO" id="GO:0050660">
    <property type="term" value="F:flavin adenine dinucleotide binding"/>
    <property type="evidence" value="ECO:0007669"/>
    <property type="project" value="InterPro"/>
</dbReference>
<evidence type="ECO:0000256" key="12">
    <source>
        <dbReference type="ARBA" id="ARBA00023242"/>
    </source>
</evidence>
<dbReference type="InterPro" id="IPR018517">
    <property type="entry name" value="tRNA_hU_synthase_CS"/>
</dbReference>
<evidence type="ECO:0000256" key="10">
    <source>
        <dbReference type="ARBA" id="ARBA00023002"/>
    </source>
</evidence>
<feature type="transmembrane region" description="Helical" evidence="17">
    <location>
        <begin position="1107"/>
        <end position="1127"/>
    </location>
</feature>
<evidence type="ECO:0000259" key="18">
    <source>
        <dbReference type="SMART" id="SM00906"/>
    </source>
</evidence>
<dbReference type="InterPro" id="IPR036259">
    <property type="entry name" value="MFS_trans_sf"/>
</dbReference>
<evidence type="ECO:0000256" key="15">
    <source>
        <dbReference type="ARBA" id="ARBA00049447"/>
    </source>
</evidence>
<comment type="function">
    <text evidence="13">Catalyzes the synthesis of dihydrouridine, a modified base found in the D-loop of most tRNAs. Specifically modifies U47 in cytoplasmic tRNAs. Catalyzes the synthesis of dihydrouridine in some mRNAs, thereby affecting their translation.</text>
</comment>
<keyword evidence="5" id="KW-0288">FMN</keyword>
<dbReference type="PROSITE" id="PS01136">
    <property type="entry name" value="UPF0034"/>
    <property type="match status" value="1"/>
</dbReference>
<dbReference type="GO" id="GO:0022857">
    <property type="term" value="F:transmembrane transporter activity"/>
    <property type="evidence" value="ECO:0007669"/>
    <property type="project" value="InterPro"/>
</dbReference>
<dbReference type="SUPFAM" id="SSF51395">
    <property type="entry name" value="FMN-linked oxidoreductases"/>
    <property type="match status" value="1"/>
</dbReference>
<keyword evidence="7 17" id="KW-0812">Transmembrane</keyword>
<evidence type="ECO:0000313" key="20">
    <source>
        <dbReference type="Proteomes" id="UP000293360"/>
    </source>
</evidence>
<feature type="transmembrane region" description="Helical" evidence="17">
    <location>
        <begin position="1016"/>
        <end position="1036"/>
    </location>
</feature>